<keyword evidence="10" id="KW-1185">Reference proteome</keyword>
<keyword evidence="4" id="KW-0805">Transcription regulation</keyword>
<dbReference type="GO" id="GO:0045944">
    <property type="term" value="P:positive regulation of transcription by RNA polymerase II"/>
    <property type="evidence" value="ECO:0007669"/>
    <property type="project" value="TreeGrafter"/>
</dbReference>
<keyword evidence="7" id="KW-0675">Receptor</keyword>
<organism evidence="9 10">
    <name type="scientific">Candidula unifasciata</name>
    <dbReference type="NCBI Taxonomy" id="100452"/>
    <lineage>
        <taxon>Eukaryota</taxon>
        <taxon>Metazoa</taxon>
        <taxon>Spiralia</taxon>
        <taxon>Lophotrochozoa</taxon>
        <taxon>Mollusca</taxon>
        <taxon>Gastropoda</taxon>
        <taxon>Heterobranchia</taxon>
        <taxon>Euthyneura</taxon>
        <taxon>Panpulmonata</taxon>
        <taxon>Eupulmonata</taxon>
        <taxon>Stylommatophora</taxon>
        <taxon>Helicina</taxon>
        <taxon>Helicoidea</taxon>
        <taxon>Geomitridae</taxon>
        <taxon>Candidula</taxon>
    </lineage>
</organism>
<evidence type="ECO:0000259" key="8">
    <source>
        <dbReference type="PROSITE" id="PS51843"/>
    </source>
</evidence>
<evidence type="ECO:0000256" key="3">
    <source>
        <dbReference type="ARBA" id="ARBA00022833"/>
    </source>
</evidence>
<keyword evidence="2" id="KW-0863">Zinc-finger</keyword>
<evidence type="ECO:0000256" key="4">
    <source>
        <dbReference type="ARBA" id="ARBA00023015"/>
    </source>
</evidence>
<evidence type="ECO:0000313" key="10">
    <source>
        <dbReference type="Proteomes" id="UP000678393"/>
    </source>
</evidence>
<accession>A0A8S4A5J0</accession>
<evidence type="ECO:0000256" key="1">
    <source>
        <dbReference type="ARBA" id="ARBA00022723"/>
    </source>
</evidence>
<dbReference type="PROSITE" id="PS51843">
    <property type="entry name" value="NR_LBD"/>
    <property type="match status" value="1"/>
</dbReference>
<dbReference type="PANTHER" id="PTHR24082:SF473">
    <property type="entry name" value="ECDYSONE-INDUCED PROTEIN 75B, ISOFORM B"/>
    <property type="match status" value="1"/>
</dbReference>
<dbReference type="SUPFAM" id="SSF48508">
    <property type="entry name" value="Nuclear receptor ligand-binding domain"/>
    <property type="match status" value="1"/>
</dbReference>
<evidence type="ECO:0000256" key="6">
    <source>
        <dbReference type="ARBA" id="ARBA00023163"/>
    </source>
</evidence>
<reference evidence="9" key="1">
    <citation type="submission" date="2021-04" db="EMBL/GenBank/DDBJ databases">
        <authorList>
            <consortium name="Molecular Ecology Group"/>
        </authorList>
    </citation>
    <scope>NUCLEOTIDE SEQUENCE</scope>
</reference>
<keyword evidence="3" id="KW-0862">Zinc</keyword>
<dbReference type="Gene3D" id="1.10.565.10">
    <property type="entry name" value="Retinoid X Receptor"/>
    <property type="match status" value="1"/>
</dbReference>
<dbReference type="InterPro" id="IPR035500">
    <property type="entry name" value="NHR-like_dom_sf"/>
</dbReference>
<evidence type="ECO:0000256" key="2">
    <source>
        <dbReference type="ARBA" id="ARBA00022771"/>
    </source>
</evidence>
<dbReference type="GO" id="GO:0009755">
    <property type="term" value="P:hormone-mediated signaling pathway"/>
    <property type="evidence" value="ECO:0007669"/>
    <property type="project" value="TreeGrafter"/>
</dbReference>
<feature type="domain" description="NR LBD" evidence="8">
    <location>
        <begin position="1"/>
        <end position="147"/>
    </location>
</feature>
<keyword evidence="5" id="KW-0238">DNA-binding</keyword>
<dbReference type="GO" id="GO:0008270">
    <property type="term" value="F:zinc ion binding"/>
    <property type="evidence" value="ECO:0007669"/>
    <property type="project" value="UniProtKB-KW"/>
</dbReference>
<dbReference type="PANTHER" id="PTHR24082">
    <property type="entry name" value="NUCLEAR HORMONE RECEPTOR"/>
    <property type="match status" value="1"/>
</dbReference>
<comment type="caution">
    <text evidence="9">The sequence shown here is derived from an EMBL/GenBank/DDBJ whole genome shotgun (WGS) entry which is preliminary data.</text>
</comment>
<dbReference type="AlphaFoldDB" id="A0A8S4A5J0"/>
<gene>
    <name evidence="9" type="ORF">CUNI_LOCUS19824</name>
</gene>
<evidence type="ECO:0000256" key="7">
    <source>
        <dbReference type="ARBA" id="ARBA00023170"/>
    </source>
</evidence>
<dbReference type="Proteomes" id="UP000678393">
    <property type="component" value="Unassembled WGS sequence"/>
</dbReference>
<evidence type="ECO:0000256" key="5">
    <source>
        <dbReference type="ARBA" id="ARBA00023125"/>
    </source>
</evidence>
<sequence length="147" mass="17176">RRMPQDQQEHWHHIQRKIARHVVAGQRFCRNIPGYFKLDIQDRISLGKNVGFGLMVLIACTEFYDPEFKRFKHIWNWTMPMQNPLFSYKLHLLSLGDKMHEIQVDRTEASMMCAISMTSIDCPGLLKPKIVCDIRDALIVALQAHIS</sequence>
<dbReference type="OrthoDB" id="6159439at2759"/>
<name>A0A8S4A5J0_9EUPU</name>
<feature type="non-terminal residue" evidence="9">
    <location>
        <position position="1"/>
    </location>
</feature>
<dbReference type="GO" id="GO:0000978">
    <property type="term" value="F:RNA polymerase II cis-regulatory region sequence-specific DNA binding"/>
    <property type="evidence" value="ECO:0007669"/>
    <property type="project" value="TreeGrafter"/>
</dbReference>
<dbReference type="GO" id="GO:0000122">
    <property type="term" value="P:negative regulation of transcription by RNA polymerase II"/>
    <property type="evidence" value="ECO:0007669"/>
    <property type="project" value="TreeGrafter"/>
</dbReference>
<dbReference type="InterPro" id="IPR050234">
    <property type="entry name" value="Nuclear_hormone_rcpt_NR1"/>
</dbReference>
<evidence type="ECO:0000313" key="9">
    <source>
        <dbReference type="EMBL" id="CAG5134266.1"/>
    </source>
</evidence>
<feature type="non-terminal residue" evidence="9">
    <location>
        <position position="147"/>
    </location>
</feature>
<dbReference type="InterPro" id="IPR000536">
    <property type="entry name" value="Nucl_hrmn_rcpt_lig-bd"/>
</dbReference>
<protein>
    <recommendedName>
        <fullName evidence="8">NR LBD domain-containing protein</fullName>
    </recommendedName>
</protein>
<dbReference type="EMBL" id="CAJHNH020007001">
    <property type="protein sequence ID" value="CAG5134266.1"/>
    <property type="molecule type" value="Genomic_DNA"/>
</dbReference>
<keyword evidence="1" id="KW-0479">Metal-binding</keyword>
<dbReference type="GO" id="GO:0004879">
    <property type="term" value="F:nuclear receptor activity"/>
    <property type="evidence" value="ECO:0007669"/>
    <property type="project" value="TreeGrafter"/>
</dbReference>
<keyword evidence="6" id="KW-0804">Transcription</keyword>
<dbReference type="GO" id="GO:0030154">
    <property type="term" value="P:cell differentiation"/>
    <property type="evidence" value="ECO:0007669"/>
    <property type="project" value="TreeGrafter"/>
</dbReference>
<proteinExistence type="predicted"/>